<dbReference type="PANTHER" id="PTHR32285">
    <property type="entry name" value="PROTEIN TRICHOME BIREFRINGENCE-LIKE 9-RELATED"/>
    <property type="match status" value="1"/>
</dbReference>
<dbReference type="Pfam" id="PF13839">
    <property type="entry name" value="PC-Esterase"/>
    <property type="match status" value="1"/>
</dbReference>
<dbReference type="GO" id="GO:0016413">
    <property type="term" value="F:O-acetyltransferase activity"/>
    <property type="evidence" value="ECO:0007669"/>
    <property type="project" value="InterPro"/>
</dbReference>
<dbReference type="InterPro" id="IPR026057">
    <property type="entry name" value="TBL_C"/>
</dbReference>
<dbReference type="EMBL" id="JACXVP010000012">
    <property type="protein sequence ID" value="KAG5571920.1"/>
    <property type="molecule type" value="Genomic_DNA"/>
</dbReference>
<sequence length="138" mass="15951">MLDANKRTLLLHQLNRNQTPLFRITIGDKLYKEMDHMKAYKIALTTWGNWVDSNIDSVVTKVFFQGIYTIFFNLVLFPLFSGKDWDKPMVKYYSETYAGEEVVKNVLSTMTMSVNLLDITLLTQLQKDGHPLRIVNGA</sequence>
<gene>
    <name evidence="4" type="ORF">H5410_061686</name>
</gene>
<reference evidence="4 5" key="1">
    <citation type="submission" date="2020-09" db="EMBL/GenBank/DDBJ databases">
        <title>De no assembly of potato wild relative species, Solanum commersonii.</title>
        <authorList>
            <person name="Cho K."/>
        </authorList>
    </citation>
    <scope>NUCLEOTIDE SEQUENCE [LARGE SCALE GENOMIC DNA]</scope>
    <source>
        <strain evidence="4">LZ3.2</strain>
        <tissue evidence="4">Leaf</tissue>
    </source>
</reference>
<feature type="transmembrane region" description="Helical" evidence="2">
    <location>
        <begin position="62"/>
        <end position="81"/>
    </location>
</feature>
<evidence type="ECO:0000313" key="5">
    <source>
        <dbReference type="Proteomes" id="UP000824120"/>
    </source>
</evidence>
<protein>
    <recommendedName>
        <fullName evidence="3">Trichome birefringence-like C-terminal domain-containing protein</fullName>
    </recommendedName>
</protein>
<dbReference type="Proteomes" id="UP000824120">
    <property type="component" value="Chromosome 12"/>
</dbReference>
<organism evidence="4 5">
    <name type="scientific">Solanum commersonii</name>
    <name type="common">Commerson's wild potato</name>
    <name type="synonym">Commerson's nightshade</name>
    <dbReference type="NCBI Taxonomy" id="4109"/>
    <lineage>
        <taxon>Eukaryota</taxon>
        <taxon>Viridiplantae</taxon>
        <taxon>Streptophyta</taxon>
        <taxon>Embryophyta</taxon>
        <taxon>Tracheophyta</taxon>
        <taxon>Spermatophyta</taxon>
        <taxon>Magnoliopsida</taxon>
        <taxon>eudicotyledons</taxon>
        <taxon>Gunneridae</taxon>
        <taxon>Pentapetalae</taxon>
        <taxon>asterids</taxon>
        <taxon>lamiids</taxon>
        <taxon>Solanales</taxon>
        <taxon>Solanaceae</taxon>
        <taxon>Solanoideae</taxon>
        <taxon>Solaneae</taxon>
        <taxon>Solanum</taxon>
    </lineage>
</organism>
<keyword evidence="5" id="KW-1185">Reference proteome</keyword>
<dbReference type="PANTHER" id="PTHR32285:SF30">
    <property type="entry name" value="PROTEIN TRICHOME BIREFRINGENCE-LIKE 42"/>
    <property type="match status" value="1"/>
</dbReference>
<evidence type="ECO:0000259" key="3">
    <source>
        <dbReference type="Pfam" id="PF13839"/>
    </source>
</evidence>
<accession>A0A9J5W9X4</accession>
<dbReference type="InterPro" id="IPR029962">
    <property type="entry name" value="TBL"/>
</dbReference>
<dbReference type="AlphaFoldDB" id="A0A9J5W9X4"/>
<evidence type="ECO:0000256" key="1">
    <source>
        <dbReference type="ARBA" id="ARBA00007727"/>
    </source>
</evidence>
<dbReference type="OrthoDB" id="630188at2759"/>
<keyword evidence="2" id="KW-1133">Transmembrane helix</keyword>
<name>A0A9J5W9X4_SOLCO</name>
<comment type="caution">
    <text evidence="4">The sequence shown here is derived from an EMBL/GenBank/DDBJ whole genome shotgun (WGS) entry which is preliminary data.</text>
</comment>
<evidence type="ECO:0000256" key="2">
    <source>
        <dbReference type="SAM" id="Phobius"/>
    </source>
</evidence>
<proteinExistence type="inferred from homology"/>
<evidence type="ECO:0000313" key="4">
    <source>
        <dbReference type="EMBL" id="KAG5571920.1"/>
    </source>
</evidence>
<feature type="domain" description="Trichome birefringence-like C-terminal" evidence="3">
    <location>
        <begin position="23"/>
        <end position="134"/>
    </location>
</feature>
<dbReference type="GO" id="GO:0005794">
    <property type="term" value="C:Golgi apparatus"/>
    <property type="evidence" value="ECO:0007669"/>
    <property type="project" value="TreeGrafter"/>
</dbReference>
<comment type="similarity">
    <text evidence="1">Belongs to the PC-esterase family. TBL subfamily.</text>
</comment>
<keyword evidence="2" id="KW-0812">Transmembrane</keyword>
<keyword evidence="2" id="KW-0472">Membrane</keyword>